<proteinExistence type="predicted"/>
<gene>
    <name evidence="2" type="ORF">XENOCAPTIV_019000</name>
</gene>
<protein>
    <recommendedName>
        <fullName evidence="4">Clathrin heavy chain</fullName>
    </recommendedName>
</protein>
<dbReference type="PROSITE" id="PS50236">
    <property type="entry name" value="CHCR"/>
    <property type="match status" value="2"/>
</dbReference>
<dbReference type="SUPFAM" id="SSF48371">
    <property type="entry name" value="ARM repeat"/>
    <property type="match status" value="1"/>
</dbReference>
<evidence type="ECO:0008006" key="4">
    <source>
        <dbReference type="Google" id="ProtNLM"/>
    </source>
</evidence>
<keyword evidence="3" id="KW-1185">Reference proteome</keyword>
<dbReference type="InterPro" id="IPR055358">
    <property type="entry name" value="CHCR"/>
</dbReference>
<dbReference type="Pfam" id="PF00637">
    <property type="entry name" value="Clathrin"/>
    <property type="match status" value="1"/>
</dbReference>
<feature type="repeat" description="CHCR" evidence="1">
    <location>
        <begin position="1"/>
        <end position="66"/>
    </location>
</feature>
<feature type="repeat" description="CHCR" evidence="1">
    <location>
        <begin position="67"/>
        <end position="168"/>
    </location>
</feature>
<dbReference type="PANTHER" id="PTHR10292:SF7">
    <property type="entry name" value="CLATHRIN HEAVY CHAIN 1"/>
    <property type="match status" value="1"/>
</dbReference>
<organism evidence="2 3">
    <name type="scientific">Xenoophorus captivus</name>
    <dbReference type="NCBI Taxonomy" id="1517983"/>
    <lineage>
        <taxon>Eukaryota</taxon>
        <taxon>Metazoa</taxon>
        <taxon>Chordata</taxon>
        <taxon>Craniata</taxon>
        <taxon>Vertebrata</taxon>
        <taxon>Euteleostomi</taxon>
        <taxon>Actinopterygii</taxon>
        <taxon>Neopterygii</taxon>
        <taxon>Teleostei</taxon>
        <taxon>Neoteleostei</taxon>
        <taxon>Acanthomorphata</taxon>
        <taxon>Ovalentaria</taxon>
        <taxon>Atherinomorphae</taxon>
        <taxon>Cyprinodontiformes</taxon>
        <taxon>Goodeidae</taxon>
        <taxon>Xenoophorus</taxon>
    </lineage>
</organism>
<dbReference type="EMBL" id="JAHRIN010071223">
    <property type="protein sequence ID" value="MEQ2216596.1"/>
    <property type="molecule type" value="Genomic_DNA"/>
</dbReference>
<accession>A0ABV0S902</accession>
<name>A0ABV0S902_9TELE</name>
<reference evidence="2 3" key="1">
    <citation type="submission" date="2021-06" db="EMBL/GenBank/DDBJ databases">
        <authorList>
            <person name="Palmer J.M."/>
        </authorList>
    </citation>
    <scope>NUCLEOTIDE SEQUENCE [LARGE SCALE GENOMIC DNA]</scope>
    <source>
        <strain evidence="2 3">XC_2019</strain>
        <tissue evidence="2">Muscle</tissue>
    </source>
</reference>
<comment type="caution">
    <text evidence="2">The sequence shown here is derived from an EMBL/GenBank/DDBJ whole genome shotgun (WGS) entry which is preliminary data.</text>
</comment>
<dbReference type="Proteomes" id="UP001434883">
    <property type="component" value="Unassembled WGS sequence"/>
</dbReference>
<evidence type="ECO:0000313" key="2">
    <source>
        <dbReference type="EMBL" id="MEQ2216596.1"/>
    </source>
</evidence>
<dbReference type="InterPro" id="IPR016024">
    <property type="entry name" value="ARM-type_fold"/>
</dbReference>
<dbReference type="PANTHER" id="PTHR10292">
    <property type="entry name" value="CLATHRIN HEAVY CHAIN RELATED"/>
    <property type="match status" value="1"/>
</dbReference>
<sequence>MFTHYDRAHIAQLCEKAGLLQRALEHYTDLYDIKRAVVHTHLLNPECLRAMLSANIRQNLQICVQVASKYHEQLSTQSLTELFESFKSFEGLFYFLGSIVNFSQDAEVHFKYIQAACKTGQIKEVERICRESNCYDPERVKNFLKVKLQTQMGRRFNFLIFFFFSDVS</sequence>
<evidence type="ECO:0000256" key="1">
    <source>
        <dbReference type="PROSITE-ProRule" id="PRU01006"/>
    </source>
</evidence>
<dbReference type="InterPro" id="IPR000547">
    <property type="entry name" value="Clathrin_H-chain/VPS_repeat"/>
</dbReference>
<evidence type="ECO:0000313" key="3">
    <source>
        <dbReference type="Proteomes" id="UP001434883"/>
    </source>
</evidence>